<evidence type="ECO:0000313" key="2">
    <source>
        <dbReference type="EMBL" id="VDH89350.1"/>
    </source>
</evidence>
<evidence type="ECO:0000256" key="1">
    <source>
        <dbReference type="SAM" id="MobiDB-lite"/>
    </source>
</evidence>
<dbReference type="AlphaFoldDB" id="A0A8B6BEZ3"/>
<protein>
    <submittedName>
        <fullName evidence="2">Uncharacterized protein</fullName>
    </submittedName>
</protein>
<evidence type="ECO:0000313" key="3">
    <source>
        <dbReference type="Proteomes" id="UP000596742"/>
    </source>
</evidence>
<organism evidence="2 3">
    <name type="scientific">Mytilus galloprovincialis</name>
    <name type="common">Mediterranean mussel</name>
    <dbReference type="NCBI Taxonomy" id="29158"/>
    <lineage>
        <taxon>Eukaryota</taxon>
        <taxon>Metazoa</taxon>
        <taxon>Spiralia</taxon>
        <taxon>Lophotrochozoa</taxon>
        <taxon>Mollusca</taxon>
        <taxon>Bivalvia</taxon>
        <taxon>Autobranchia</taxon>
        <taxon>Pteriomorphia</taxon>
        <taxon>Mytilida</taxon>
        <taxon>Mytiloidea</taxon>
        <taxon>Mytilidae</taxon>
        <taxon>Mytilinae</taxon>
        <taxon>Mytilus</taxon>
    </lineage>
</organism>
<sequence length="357" mass="41232">MTKTIKDNQRQCERLQDLGRETVIMSVNKQREAIRCEASAVGQNFLDTNPKCLQKFKDFCMASDNEISHNQTDGPVMFINTTDCDAEDSNISNGSSHRDNHSGSTTEIDEEHNVDYKSRHEREKHDVKMDEQINGTEDFETEVNESIKEMYEKQNFEEMNTNTSANEKTDELISGENLTKVLSMKGNVKKDELSKKGFLEKVNTTIKTVEEIGQGKDYTQVPMIIHNEQINMINEKRNLEKLGMRTIKCNDKVNEISKQSDLEKMDMIKKIKQIDKMADSANLEKNHTGKINKQINELNERAAFEKDNFMERNETMEAVNEVMNFENSDERRNFYHHLYGSLLAGTNAMHNTCTMNR</sequence>
<dbReference type="OrthoDB" id="8113227at2759"/>
<feature type="compositionally biased region" description="Basic and acidic residues" evidence="1">
    <location>
        <begin position="111"/>
        <end position="126"/>
    </location>
</feature>
<gene>
    <name evidence="2" type="ORF">MGAL_10B023341</name>
</gene>
<proteinExistence type="predicted"/>
<keyword evidence="3" id="KW-1185">Reference proteome</keyword>
<dbReference type="Proteomes" id="UP000596742">
    <property type="component" value="Unassembled WGS sequence"/>
</dbReference>
<dbReference type="EMBL" id="UYJE01000027">
    <property type="protein sequence ID" value="VDH89350.1"/>
    <property type="molecule type" value="Genomic_DNA"/>
</dbReference>
<comment type="caution">
    <text evidence="2">The sequence shown here is derived from an EMBL/GenBank/DDBJ whole genome shotgun (WGS) entry which is preliminary data.</text>
</comment>
<reference evidence="2" key="1">
    <citation type="submission" date="2018-11" db="EMBL/GenBank/DDBJ databases">
        <authorList>
            <person name="Alioto T."/>
            <person name="Alioto T."/>
        </authorList>
    </citation>
    <scope>NUCLEOTIDE SEQUENCE</scope>
</reference>
<name>A0A8B6BEZ3_MYTGA</name>
<accession>A0A8B6BEZ3</accession>
<feature type="region of interest" description="Disordered" evidence="1">
    <location>
        <begin position="88"/>
        <end position="126"/>
    </location>
</feature>